<dbReference type="PANTHER" id="PTHR21089">
    <property type="entry name" value="SHIKIMATE DEHYDROGENASE"/>
    <property type="match status" value="1"/>
</dbReference>
<dbReference type="Gene3D" id="3.40.50.720">
    <property type="entry name" value="NAD(P)-binding Rossmann-like Domain"/>
    <property type="match status" value="1"/>
</dbReference>
<evidence type="ECO:0000259" key="8">
    <source>
        <dbReference type="Pfam" id="PF18317"/>
    </source>
</evidence>
<feature type="binding site" evidence="6">
    <location>
        <position position="134"/>
    </location>
    <ligand>
        <name>shikimate</name>
        <dbReference type="ChEBI" id="CHEBI:36208"/>
    </ligand>
</feature>
<dbReference type="GO" id="GO:0009423">
    <property type="term" value="P:chorismate biosynthetic process"/>
    <property type="evidence" value="ECO:0007669"/>
    <property type="project" value="UniProtKB-UniRule"/>
</dbReference>
<dbReference type="GO" id="GO:0005829">
    <property type="term" value="C:cytosol"/>
    <property type="evidence" value="ECO:0007669"/>
    <property type="project" value="TreeGrafter"/>
</dbReference>
<name>A0A8E2BEI4_9HYPH</name>
<feature type="binding site" evidence="6">
    <location>
        <begin position="42"/>
        <end position="44"/>
    </location>
    <ligand>
        <name>shikimate</name>
        <dbReference type="ChEBI" id="CHEBI:36208"/>
    </ligand>
</feature>
<feature type="domain" description="SDH C-terminal" evidence="8">
    <location>
        <begin position="272"/>
        <end position="297"/>
    </location>
</feature>
<evidence type="ECO:0000256" key="4">
    <source>
        <dbReference type="ARBA" id="ARBA00023141"/>
    </source>
</evidence>
<comment type="subunit">
    <text evidence="6">Homodimer.</text>
</comment>
<organism evidence="9 10">
    <name type="scientific">Aminobacter carboxidus</name>
    <dbReference type="NCBI Taxonomy" id="376165"/>
    <lineage>
        <taxon>Bacteria</taxon>
        <taxon>Pseudomonadati</taxon>
        <taxon>Pseudomonadota</taxon>
        <taxon>Alphaproteobacteria</taxon>
        <taxon>Hyphomicrobiales</taxon>
        <taxon>Phyllobacteriaceae</taxon>
        <taxon>Aminobacter</taxon>
    </lineage>
</organism>
<dbReference type="GO" id="GO:0004764">
    <property type="term" value="F:shikimate 3-dehydrogenase (NADP+) activity"/>
    <property type="evidence" value="ECO:0007669"/>
    <property type="project" value="UniProtKB-UniRule"/>
</dbReference>
<feature type="binding site" evidence="6">
    <location>
        <position position="272"/>
    </location>
    <ligand>
        <name>NADP(+)</name>
        <dbReference type="ChEBI" id="CHEBI:58349"/>
    </ligand>
</feature>
<evidence type="ECO:0000256" key="5">
    <source>
        <dbReference type="ARBA" id="ARBA00060613"/>
    </source>
</evidence>
<dbReference type="EC" id="1.1.1.25" evidence="6"/>
<keyword evidence="4 6" id="KW-0057">Aromatic amino acid biosynthesis</keyword>
<dbReference type="InterPro" id="IPR041121">
    <property type="entry name" value="SDH_C"/>
</dbReference>
<evidence type="ECO:0000256" key="6">
    <source>
        <dbReference type="HAMAP-Rule" id="MF_00222"/>
    </source>
</evidence>
<dbReference type="UniPathway" id="UPA00053">
    <property type="reaction ID" value="UER00087"/>
</dbReference>
<dbReference type="FunFam" id="3.40.50.720:FF:000086">
    <property type="entry name" value="Quinate/shikimate dehydrogenase"/>
    <property type="match status" value="1"/>
</dbReference>
<dbReference type="SUPFAM" id="SSF53223">
    <property type="entry name" value="Aminoacid dehydrogenase-like, N-terminal domain"/>
    <property type="match status" value="1"/>
</dbReference>
<dbReference type="CDD" id="cd01065">
    <property type="entry name" value="NAD_bind_Shikimate_DH"/>
    <property type="match status" value="1"/>
</dbReference>
<dbReference type="AlphaFoldDB" id="A0A8E2BEI4"/>
<dbReference type="PANTHER" id="PTHR21089:SF1">
    <property type="entry name" value="BIFUNCTIONAL 3-DEHYDROQUINATE DEHYDRATASE_SHIKIMATE DEHYDROGENASE, CHLOROPLASTIC"/>
    <property type="match status" value="1"/>
</dbReference>
<dbReference type="RefSeq" id="WP_246471092.1">
    <property type="nucleotide sequence ID" value="NZ_JACHGI010000009.1"/>
</dbReference>
<feature type="binding site" evidence="6">
    <location>
        <position position="94"/>
    </location>
    <ligand>
        <name>shikimate</name>
        <dbReference type="ChEBI" id="CHEBI:36208"/>
    </ligand>
</feature>
<proteinExistence type="inferred from homology"/>
<comment type="caution">
    <text evidence="9">The sequence shown here is derived from an EMBL/GenBank/DDBJ whole genome shotgun (WGS) entry which is preliminary data.</text>
</comment>
<accession>A0A8E2BEI4</accession>
<keyword evidence="2 6" id="KW-0028">Amino-acid biosynthesis</keyword>
<reference evidence="9 10" key="1">
    <citation type="submission" date="2020-08" db="EMBL/GenBank/DDBJ databases">
        <title>Genomic Encyclopedia of Type Strains, Phase IV (KMG-IV): sequencing the most valuable type-strain genomes for metagenomic binning, comparative biology and taxonomic classification.</title>
        <authorList>
            <person name="Goeker M."/>
        </authorList>
    </citation>
    <scope>NUCLEOTIDE SEQUENCE [LARGE SCALE GENOMIC DNA]</scope>
    <source>
        <strain evidence="9 10">DSM 17454</strain>
    </source>
</reference>
<dbReference type="NCBIfam" id="NF001319">
    <property type="entry name" value="PRK00258.3-3"/>
    <property type="match status" value="1"/>
</dbReference>
<comment type="caution">
    <text evidence="6">Lacks conserved residue(s) required for the propagation of feature annotation.</text>
</comment>
<evidence type="ECO:0000256" key="2">
    <source>
        <dbReference type="ARBA" id="ARBA00022605"/>
    </source>
</evidence>
<evidence type="ECO:0000313" key="10">
    <source>
        <dbReference type="Proteomes" id="UP000532373"/>
    </source>
</evidence>
<feature type="active site" description="Proton acceptor" evidence="6">
    <location>
        <position position="98"/>
    </location>
</feature>
<dbReference type="NCBIfam" id="NF009201">
    <property type="entry name" value="PRK12549.1"/>
    <property type="match status" value="1"/>
</dbReference>
<protein>
    <recommendedName>
        <fullName evidence="6">Shikimate dehydrogenase (NADP(+))</fullName>
        <shortName evidence="6">SDH</shortName>
        <ecNumber evidence="6">1.1.1.25</ecNumber>
    </recommendedName>
</protein>
<feature type="binding site" evidence="6">
    <location>
        <position position="251"/>
    </location>
    <ligand>
        <name>shikimate</name>
        <dbReference type="ChEBI" id="CHEBI:36208"/>
    </ligand>
</feature>
<comment type="pathway">
    <text evidence="5">Aromatic compound metabolism; 3,4-dihydroxybenzoate biosynthesis; 3-dehydroquinate from D-quinate (NAD(+) route).</text>
</comment>
<dbReference type="Pfam" id="PF18317">
    <property type="entry name" value="SDH_C"/>
    <property type="match status" value="1"/>
</dbReference>
<dbReference type="GO" id="GO:0019632">
    <property type="term" value="P:shikimate metabolic process"/>
    <property type="evidence" value="ECO:0007669"/>
    <property type="project" value="TreeGrafter"/>
</dbReference>
<feature type="domain" description="Shikimate dehydrogenase substrate binding N-terminal" evidence="7">
    <location>
        <begin position="34"/>
        <end position="121"/>
    </location>
</feature>
<dbReference type="GO" id="GO:0009073">
    <property type="term" value="P:aromatic amino acid family biosynthetic process"/>
    <property type="evidence" value="ECO:0007669"/>
    <property type="project" value="UniProtKB-KW"/>
</dbReference>
<evidence type="ECO:0000259" key="7">
    <source>
        <dbReference type="Pfam" id="PF08501"/>
    </source>
</evidence>
<dbReference type="InterPro" id="IPR022893">
    <property type="entry name" value="Shikimate_DH_fam"/>
</dbReference>
<dbReference type="InterPro" id="IPR046346">
    <property type="entry name" value="Aminoacid_DH-like_N_sf"/>
</dbReference>
<evidence type="ECO:0000256" key="1">
    <source>
        <dbReference type="ARBA" id="ARBA00004871"/>
    </source>
</evidence>
<feature type="binding site" evidence="6">
    <location>
        <position position="249"/>
    </location>
    <ligand>
        <name>NADP(+)</name>
        <dbReference type="ChEBI" id="CHEBI:58349"/>
    </ligand>
</feature>
<keyword evidence="3 6" id="KW-0560">Oxidoreductase</keyword>
<comment type="similarity">
    <text evidence="6">Belongs to the shikimate dehydrogenase family.</text>
</comment>
<dbReference type="Proteomes" id="UP000532373">
    <property type="component" value="Unassembled WGS sequence"/>
</dbReference>
<gene>
    <name evidence="6" type="primary">aroE</name>
    <name evidence="9" type="ORF">HNQ96_004268</name>
</gene>
<comment type="function">
    <text evidence="6">Involved in the biosynthesis of the chorismate, which leads to the biosynthesis of aromatic amino acids. Catalyzes the reversible NADPH linked reduction of 3-dehydroshikimate (DHSA) to yield shikimate (SA).</text>
</comment>
<evidence type="ECO:0000256" key="3">
    <source>
        <dbReference type="ARBA" id="ARBA00023002"/>
    </source>
</evidence>
<dbReference type="SUPFAM" id="SSF51735">
    <property type="entry name" value="NAD(P)-binding Rossmann-fold domains"/>
    <property type="match status" value="1"/>
</dbReference>
<dbReference type="GO" id="GO:0050661">
    <property type="term" value="F:NADP binding"/>
    <property type="evidence" value="ECO:0007669"/>
    <property type="project" value="TreeGrafter"/>
</dbReference>
<dbReference type="EMBL" id="JACHGI010000009">
    <property type="protein sequence ID" value="MBB6468384.1"/>
    <property type="molecule type" value="Genomic_DNA"/>
</dbReference>
<dbReference type="InterPro" id="IPR013708">
    <property type="entry name" value="Shikimate_DH-bd_N"/>
</dbReference>
<dbReference type="Pfam" id="PF08501">
    <property type="entry name" value="Shikimate_dh_N"/>
    <property type="match status" value="1"/>
</dbReference>
<evidence type="ECO:0000313" key="9">
    <source>
        <dbReference type="EMBL" id="MBB6468384.1"/>
    </source>
</evidence>
<comment type="pathway">
    <text evidence="1 6">Metabolic intermediate biosynthesis; chorismate biosynthesis; chorismate from D-erythrose 4-phosphate and phosphoenolpyruvate: step 4/7.</text>
</comment>
<dbReference type="HAMAP" id="MF_00222">
    <property type="entry name" value="Shikimate_DH_AroE"/>
    <property type="match status" value="1"/>
</dbReference>
<feature type="binding site" evidence="6">
    <location>
        <begin position="158"/>
        <end position="162"/>
    </location>
    <ligand>
        <name>NADP(+)</name>
        <dbReference type="ChEBI" id="CHEBI:58349"/>
    </ligand>
</feature>
<dbReference type="GO" id="GO:0008652">
    <property type="term" value="P:amino acid biosynthetic process"/>
    <property type="evidence" value="ECO:0007669"/>
    <property type="project" value="UniProtKB-KW"/>
</dbReference>
<feature type="binding site" evidence="6">
    <location>
        <position position="119"/>
    </location>
    <ligand>
        <name>shikimate</name>
        <dbReference type="ChEBI" id="CHEBI:36208"/>
    </ligand>
</feature>
<feature type="binding site" evidence="6">
    <location>
        <position position="279"/>
    </location>
    <ligand>
        <name>shikimate</name>
        <dbReference type="ChEBI" id="CHEBI:36208"/>
    </ligand>
</feature>
<dbReference type="Gene3D" id="3.40.50.10860">
    <property type="entry name" value="Leucine Dehydrogenase, chain A, domain 1"/>
    <property type="match status" value="1"/>
</dbReference>
<sequence>MQLSDASFADMLERLVAKTKAGDAGSSGSVQVGLVGRGIQLSRSPVMHEREGARLGISYSYVLIDFDRLGLEDNALGNVIAAAEKMGFAGLNITHPFKQNVIGHLDWLAPEASAIGAVNTVVFSNGARQGHNTDSWGFAESFREAMARCSLGRIVQFGAGGAGAAVACALIELGAGELRIIDSNEERAHRLAERMTAGFGKHVLAATDVAGAIAAADGIVNTTPVGMAKYPGMPFPAVLLRAHHWVAEIIYFPEETELLKRARALGCRALSGTGMAVYQAVRAFELFTGMAPDRTAMAGHFEAAP</sequence>
<keyword evidence="6" id="KW-0521">NADP</keyword>
<comment type="catalytic activity">
    <reaction evidence="6">
        <text>shikimate + NADP(+) = 3-dehydroshikimate + NADPH + H(+)</text>
        <dbReference type="Rhea" id="RHEA:17737"/>
        <dbReference type="ChEBI" id="CHEBI:15378"/>
        <dbReference type="ChEBI" id="CHEBI:16630"/>
        <dbReference type="ChEBI" id="CHEBI:36208"/>
        <dbReference type="ChEBI" id="CHEBI:57783"/>
        <dbReference type="ChEBI" id="CHEBI:58349"/>
        <dbReference type="EC" id="1.1.1.25"/>
    </reaction>
</comment>
<dbReference type="InterPro" id="IPR036291">
    <property type="entry name" value="NAD(P)-bd_dom_sf"/>
</dbReference>